<evidence type="ECO:0000256" key="1">
    <source>
        <dbReference type="SAM" id="MobiDB-lite"/>
    </source>
</evidence>
<accession>A0A6G2BF78</accession>
<feature type="compositionally biased region" description="Basic residues" evidence="1">
    <location>
        <begin position="1"/>
        <end position="20"/>
    </location>
</feature>
<evidence type="ECO:0000313" key="2">
    <source>
        <dbReference type="EMBL" id="MTE20729.1"/>
    </source>
</evidence>
<proteinExistence type="predicted"/>
<protein>
    <submittedName>
        <fullName evidence="2">Uncharacterized protein</fullName>
    </submittedName>
</protein>
<name>A0A6G2BF78_9ACTN</name>
<dbReference type="Proteomes" id="UP000473014">
    <property type="component" value="Unassembled WGS sequence"/>
</dbReference>
<comment type="caution">
    <text evidence="2">The sequence shown here is derived from an EMBL/GenBank/DDBJ whole genome shotgun (WGS) entry which is preliminary data.</text>
</comment>
<dbReference type="OrthoDB" id="3872455at2"/>
<sequence>MTAQRRRHAREKQARTRRNGAPRALLRVGLTFSAVGATVTGGATAAAAAEPEPLLQASSLTALVSPESLGTSARGAAEALGAMEHATTGALRPAKDHRLHPLAGTGVDPLANSASTRIADFHPVSTEAVTGPISRGASPRELPVAGPVLGLLPG</sequence>
<dbReference type="AlphaFoldDB" id="A0A6G2BF78"/>
<keyword evidence="3" id="KW-1185">Reference proteome</keyword>
<evidence type="ECO:0000313" key="3">
    <source>
        <dbReference type="Proteomes" id="UP000473014"/>
    </source>
</evidence>
<feature type="region of interest" description="Disordered" evidence="1">
    <location>
        <begin position="1"/>
        <end position="21"/>
    </location>
</feature>
<organism evidence="2 3">
    <name type="scientific">Streptomyces taklimakanensis</name>
    <dbReference type="NCBI Taxonomy" id="2569853"/>
    <lineage>
        <taxon>Bacteria</taxon>
        <taxon>Bacillati</taxon>
        <taxon>Actinomycetota</taxon>
        <taxon>Actinomycetes</taxon>
        <taxon>Kitasatosporales</taxon>
        <taxon>Streptomycetaceae</taxon>
        <taxon>Streptomyces</taxon>
    </lineage>
</organism>
<gene>
    <name evidence="2" type="ORF">F0L17_16750</name>
</gene>
<dbReference type="EMBL" id="WIXO01000001">
    <property type="protein sequence ID" value="MTE20729.1"/>
    <property type="molecule type" value="Genomic_DNA"/>
</dbReference>
<dbReference type="RefSeq" id="WP_155071717.1">
    <property type="nucleotide sequence ID" value="NZ_WIXO01000001.1"/>
</dbReference>
<reference evidence="2 3" key="1">
    <citation type="submission" date="2019-11" db="EMBL/GenBank/DDBJ databases">
        <authorList>
            <person name="Yuan L."/>
        </authorList>
    </citation>
    <scope>NUCLEOTIDE SEQUENCE [LARGE SCALE GENOMIC DNA]</scope>
    <source>
        <strain evidence="2 3">TRM43335</strain>
    </source>
</reference>